<keyword evidence="7" id="KW-0456">Lyase</keyword>
<dbReference type="KEGG" id="acan:ACA1_325220"/>
<evidence type="ECO:0000256" key="1">
    <source>
        <dbReference type="ARBA" id="ARBA00008136"/>
    </source>
</evidence>
<feature type="compositionally biased region" description="Basic and acidic residues" evidence="8">
    <location>
        <begin position="303"/>
        <end position="314"/>
    </location>
</feature>
<name>L8GRZ1_ACACF</name>
<dbReference type="GO" id="GO:0003697">
    <property type="term" value="F:single-stranded DNA binding"/>
    <property type="evidence" value="ECO:0007669"/>
    <property type="project" value="InterPro"/>
</dbReference>
<keyword evidence="10" id="KW-1185">Reference proteome</keyword>
<dbReference type="GO" id="GO:0016829">
    <property type="term" value="F:lyase activity"/>
    <property type="evidence" value="ECO:0007669"/>
    <property type="project" value="UniProtKB-KW"/>
</dbReference>
<evidence type="ECO:0000256" key="2">
    <source>
        <dbReference type="ARBA" id="ARBA00022670"/>
    </source>
</evidence>
<proteinExistence type="inferred from homology"/>
<dbReference type="VEuPathDB" id="AmoebaDB:ACA1_325220"/>
<feature type="compositionally biased region" description="Acidic residues" evidence="8">
    <location>
        <begin position="290"/>
        <end position="302"/>
    </location>
</feature>
<dbReference type="InterPro" id="IPR003738">
    <property type="entry name" value="SRAP"/>
</dbReference>
<keyword evidence="5" id="KW-0190">Covalent protein-DNA linkage</keyword>
<dbReference type="EMBL" id="KB008041">
    <property type="protein sequence ID" value="ELR14906.1"/>
    <property type="molecule type" value="Genomic_DNA"/>
</dbReference>
<dbReference type="GO" id="GO:0006508">
    <property type="term" value="P:proteolysis"/>
    <property type="evidence" value="ECO:0007669"/>
    <property type="project" value="UniProtKB-KW"/>
</dbReference>
<accession>L8GRZ1</accession>
<dbReference type="PANTHER" id="PTHR13604">
    <property type="entry name" value="DC12-RELATED"/>
    <property type="match status" value="1"/>
</dbReference>
<dbReference type="AlphaFoldDB" id="L8GRZ1"/>
<organism evidence="9 10">
    <name type="scientific">Acanthamoeba castellanii (strain ATCC 30010 / Neff)</name>
    <dbReference type="NCBI Taxonomy" id="1257118"/>
    <lineage>
        <taxon>Eukaryota</taxon>
        <taxon>Amoebozoa</taxon>
        <taxon>Discosea</taxon>
        <taxon>Longamoebia</taxon>
        <taxon>Centramoebida</taxon>
        <taxon>Acanthamoebidae</taxon>
        <taxon>Acanthamoeba</taxon>
    </lineage>
</organism>
<feature type="region of interest" description="Disordered" evidence="8">
    <location>
        <begin position="249"/>
        <end position="362"/>
    </location>
</feature>
<dbReference type="GO" id="GO:0008233">
    <property type="term" value="F:peptidase activity"/>
    <property type="evidence" value="ECO:0007669"/>
    <property type="project" value="UniProtKB-KW"/>
</dbReference>
<feature type="compositionally biased region" description="Basic and acidic residues" evidence="8">
    <location>
        <begin position="264"/>
        <end position="289"/>
    </location>
</feature>
<dbReference type="InterPro" id="IPR036590">
    <property type="entry name" value="SRAP-like"/>
</dbReference>
<dbReference type="RefSeq" id="XP_004336919.1">
    <property type="nucleotide sequence ID" value="XM_004336871.1"/>
</dbReference>
<dbReference type="Gene3D" id="3.90.1680.10">
    <property type="entry name" value="SOS response associated peptidase-like"/>
    <property type="match status" value="1"/>
</dbReference>
<dbReference type="GeneID" id="14915515"/>
<feature type="compositionally biased region" description="Acidic residues" evidence="8">
    <location>
        <begin position="315"/>
        <end position="337"/>
    </location>
</feature>
<dbReference type="GO" id="GO:0106300">
    <property type="term" value="P:protein-DNA covalent cross-linking repair"/>
    <property type="evidence" value="ECO:0007669"/>
    <property type="project" value="InterPro"/>
</dbReference>
<protein>
    <submittedName>
        <fullName evidence="9">Uncharacterized protein</fullName>
    </submittedName>
</protein>
<evidence type="ECO:0000313" key="10">
    <source>
        <dbReference type="Proteomes" id="UP000011083"/>
    </source>
</evidence>
<keyword evidence="2" id="KW-0645">Protease</keyword>
<evidence type="ECO:0000313" key="9">
    <source>
        <dbReference type="EMBL" id="ELR14906.1"/>
    </source>
</evidence>
<sequence length="362" mass="41550">MCGRAACTLAPEEIQKQTHAKAFEGAEEYKPSYNIAPHQMHVAMLLDADGQPILKLMRWGLVPSWSKDGTVKMHTINARAESLTTNNLWRGVVKRKRCIILVSGYFEWITEKGQKIPFYIHSDDPQQLLYLAGMYDVWTDPKTGEKRYTCTVVTTESSPQLAHIHDRMPVILGSEEAREMWLRADGNDPSSEVLRLLRPYKGEHVVFDKVSTMVNSIKNNSPECLVPVDRLASKKHGILTFFNPTVKAEKVKAKKAGEPGPDATTKDEKKKVKTEPMDEEQKNIKIEPKNEEEEEEQEEVEEKEEKKRGVKQEPKEEDEDEEQEEVEDIDDDEEEDTQGGKRRKQQPPARIAKRKRRRTDAK</sequence>
<keyword evidence="4" id="KW-0378">Hydrolase</keyword>
<dbReference type="SUPFAM" id="SSF143081">
    <property type="entry name" value="BB1717-like"/>
    <property type="match status" value="1"/>
</dbReference>
<evidence type="ECO:0000256" key="5">
    <source>
        <dbReference type="ARBA" id="ARBA00023124"/>
    </source>
</evidence>
<evidence type="ECO:0000256" key="6">
    <source>
        <dbReference type="ARBA" id="ARBA00023125"/>
    </source>
</evidence>
<gene>
    <name evidence="9" type="ORF">ACA1_325220</name>
</gene>
<keyword evidence="6" id="KW-0238">DNA-binding</keyword>
<dbReference type="PANTHER" id="PTHR13604:SF0">
    <property type="entry name" value="ABASIC SITE PROCESSING PROTEIN HMCES"/>
    <property type="match status" value="1"/>
</dbReference>
<comment type="similarity">
    <text evidence="1">Belongs to the SOS response-associated peptidase family.</text>
</comment>
<dbReference type="Proteomes" id="UP000011083">
    <property type="component" value="Unassembled WGS sequence"/>
</dbReference>
<evidence type="ECO:0000256" key="4">
    <source>
        <dbReference type="ARBA" id="ARBA00022801"/>
    </source>
</evidence>
<reference evidence="9 10" key="1">
    <citation type="journal article" date="2013" name="Genome Biol.">
        <title>Genome of Acanthamoeba castellanii highlights extensive lateral gene transfer and early evolution of tyrosine kinase signaling.</title>
        <authorList>
            <person name="Clarke M."/>
            <person name="Lohan A.J."/>
            <person name="Liu B."/>
            <person name="Lagkouvardos I."/>
            <person name="Roy S."/>
            <person name="Zafar N."/>
            <person name="Bertelli C."/>
            <person name="Schilde C."/>
            <person name="Kianianmomeni A."/>
            <person name="Burglin T.R."/>
            <person name="Frech C."/>
            <person name="Turcotte B."/>
            <person name="Kopec K.O."/>
            <person name="Synnott J.M."/>
            <person name="Choo C."/>
            <person name="Paponov I."/>
            <person name="Finkler A."/>
            <person name="Soon Heng Tan C."/>
            <person name="Hutchins A.P."/>
            <person name="Weinmeier T."/>
            <person name="Rattei T."/>
            <person name="Chu J.S."/>
            <person name="Gimenez G."/>
            <person name="Irimia M."/>
            <person name="Rigden D.J."/>
            <person name="Fitzpatrick D.A."/>
            <person name="Lorenzo-Morales J."/>
            <person name="Bateman A."/>
            <person name="Chiu C.H."/>
            <person name="Tang P."/>
            <person name="Hegemann P."/>
            <person name="Fromm H."/>
            <person name="Raoult D."/>
            <person name="Greub G."/>
            <person name="Miranda-Saavedra D."/>
            <person name="Chen N."/>
            <person name="Nash P."/>
            <person name="Ginger M.L."/>
            <person name="Horn M."/>
            <person name="Schaap P."/>
            <person name="Caler L."/>
            <person name="Loftus B."/>
        </authorList>
    </citation>
    <scope>NUCLEOTIDE SEQUENCE [LARGE SCALE GENOMIC DNA]</scope>
    <source>
        <strain evidence="9 10">Neff</strain>
    </source>
</reference>
<dbReference type="OMA" id="EMMENSV"/>
<dbReference type="OrthoDB" id="20887at2759"/>
<keyword evidence="3" id="KW-0227">DNA damage</keyword>
<evidence type="ECO:0000256" key="7">
    <source>
        <dbReference type="ARBA" id="ARBA00023239"/>
    </source>
</evidence>
<evidence type="ECO:0000256" key="8">
    <source>
        <dbReference type="SAM" id="MobiDB-lite"/>
    </source>
</evidence>
<evidence type="ECO:0000256" key="3">
    <source>
        <dbReference type="ARBA" id="ARBA00022763"/>
    </source>
</evidence>
<dbReference type="Pfam" id="PF02586">
    <property type="entry name" value="SRAP"/>
    <property type="match status" value="1"/>
</dbReference>
<feature type="compositionally biased region" description="Basic residues" evidence="8">
    <location>
        <begin position="340"/>
        <end position="362"/>
    </location>
</feature>